<evidence type="ECO:0000313" key="3">
    <source>
        <dbReference type="RefSeq" id="XP_048319509.2"/>
    </source>
</evidence>
<protein>
    <submittedName>
        <fullName evidence="3">RING-H2 finger protein ATL28-like</fullName>
    </submittedName>
</protein>
<dbReference type="Gene3D" id="3.30.40.10">
    <property type="entry name" value="Zinc/RING finger domain, C3HC4 (zinc finger)"/>
    <property type="match status" value="1"/>
</dbReference>
<dbReference type="PANTHER" id="PTHR47035">
    <property type="entry name" value="OS11G0150450 PROTEIN"/>
    <property type="match status" value="1"/>
</dbReference>
<proteinExistence type="predicted"/>
<keyword evidence="2" id="KW-1185">Reference proteome</keyword>
<keyword evidence="1" id="KW-0812">Transmembrane</keyword>
<dbReference type="SUPFAM" id="SSF57850">
    <property type="entry name" value="RING/U-box"/>
    <property type="match status" value="1"/>
</dbReference>
<organism evidence="2 3">
    <name type="scientific">Ziziphus jujuba</name>
    <name type="common">Chinese jujube</name>
    <name type="synonym">Ziziphus sativa</name>
    <dbReference type="NCBI Taxonomy" id="326968"/>
    <lineage>
        <taxon>Eukaryota</taxon>
        <taxon>Viridiplantae</taxon>
        <taxon>Streptophyta</taxon>
        <taxon>Embryophyta</taxon>
        <taxon>Tracheophyta</taxon>
        <taxon>Spermatophyta</taxon>
        <taxon>Magnoliopsida</taxon>
        <taxon>eudicotyledons</taxon>
        <taxon>Gunneridae</taxon>
        <taxon>Pentapetalae</taxon>
        <taxon>rosids</taxon>
        <taxon>fabids</taxon>
        <taxon>Rosales</taxon>
        <taxon>Rhamnaceae</taxon>
        <taxon>Paliureae</taxon>
        <taxon>Ziziphus</taxon>
    </lineage>
</organism>
<dbReference type="PANTHER" id="PTHR47035:SF3">
    <property type="entry name" value="OS11G0150450 PROTEIN"/>
    <property type="match status" value="1"/>
</dbReference>
<evidence type="ECO:0000256" key="1">
    <source>
        <dbReference type="SAM" id="Phobius"/>
    </source>
</evidence>
<evidence type="ECO:0000313" key="2">
    <source>
        <dbReference type="Proteomes" id="UP001652623"/>
    </source>
</evidence>
<keyword evidence="1" id="KW-0472">Membrane</keyword>
<dbReference type="Proteomes" id="UP001652623">
    <property type="component" value="Chromosome 6"/>
</dbReference>
<keyword evidence="1" id="KW-1133">Transmembrane helix</keyword>
<sequence length="156" mass="17712">MDQQHHAHPQRKIFLPDPSYIGFWFGVTVFISFVVFFAIFLLCLWIFHKRTSRRSRNYRRVSEVELPTIRSAPPARGGVDPGVRAGIPQIRYASDTVLPYEEYTCACCICQFVEGESVSMIPNCRHTFHSHCIDSHMARATTSTTTAATTDDVVDV</sequence>
<reference evidence="3" key="1">
    <citation type="submission" date="2025-08" db="UniProtKB">
        <authorList>
            <consortium name="RefSeq"/>
        </authorList>
    </citation>
    <scope>IDENTIFICATION</scope>
    <source>
        <tissue evidence="3">Seedling</tissue>
    </source>
</reference>
<dbReference type="GeneID" id="125418868"/>
<dbReference type="RefSeq" id="XP_048319509.2">
    <property type="nucleotide sequence ID" value="XM_048463552.2"/>
</dbReference>
<gene>
    <name evidence="3" type="primary">LOC125418868</name>
</gene>
<accession>A0ABM3I2Y3</accession>
<name>A0ABM3I2Y3_ZIZJJ</name>
<dbReference type="InterPro" id="IPR013083">
    <property type="entry name" value="Znf_RING/FYVE/PHD"/>
</dbReference>
<feature type="transmembrane region" description="Helical" evidence="1">
    <location>
        <begin position="20"/>
        <end position="47"/>
    </location>
</feature>
<dbReference type="InterPro" id="IPR053070">
    <property type="entry name" value="RING-type_E3_ubiquitin-ligase"/>
</dbReference>